<keyword evidence="4" id="KW-1185">Reference proteome</keyword>
<protein>
    <recommendedName>
        <fullName evidence="5">ABC-2 type transport system permease protein</fullName>
    </recommendedName>
</protein>
<reference evidence="3 4" key="1">
    <citation type="journal article" date="2019" name="Int. J. Syst. Evol. Microbiol.">
        <title>The Global Catalogue of Microorganisms (GCM) 10K type strain sequencing project: providing services to taxonomists for standard genome sequencing and annotation.</title>
        <authorList>
            <consortium name="The Broad Institute Genomics Platform"/>
            <consortium name="The Broad Institute Genome Sequencing Center for Infectious Disease"/>
            <person name="Wu L."/>
            <person name="Ma J."/>
        </authorList>
    </citation>
    <scope>NUCLEOTIDE SEQUENCE [LARGE SCALE GENOMIC DNA]</scope>
    <source>
        <strain evidence="3 4">JCM 10649</strain>
    </source>
</reference>
<feature type="transmembrane region" description="Helical" evidence="1">
    <location>
        <begin position="122"/>
        <end position="142"/>
    </location>
</feature>
<evidence type="ECO:0008006" key="5">
    <source>
        <dbReference type="Google" id="ProtNLM"/>
    </source>
</evidence>
<feature type="transmembrane region" description="Helical" evidence="1">
    <location>
        <begin position="447"/>
        <end position="467"/>
    </location>
</feature>
<comment type="caution">
    <text evidence="3">The sequence shown here is derived from an EMBL/GenBank/DDBJ whole genome shotgun (WGS) entry which is preliminary data.</text>
</comment>
<name>A0ABN0ZTY1_9ACTN</name>
<evidence type="ECO:0000313" key="4">
    <source>
        <dbReference type="Proteomes" id="UP001499895"/>
    </source>
</evidence>
<evidence type="ECO:0000313" key="3">
    <source>
        <dbReference type="EMBL" id="GAA0458928.1"/>
    </source>
</evidence>
<proteinExistence type="predicted"/>
<feature type="transmembrane region" description="Helical" evidence="1">
    <location>
        <begin position="370"/>
        <end position="391"/>
    </location>
</feature>
<gene>
    <name evidence="3" type="ORF">GCM10009544_21850</name>
</gene>
<feature type="transmembrane region" description="Helical" evidence="1">
    <location>
        <begin position="177"/>
        <end position="194"/>
    </location>
</feature>
<evidence type="ECO:0000256" key="2">
    <source>
        <dbReference type="SAM" id="SignalP"/>
    </source>
</evidence>
<dbReference type="Proteomes" id="UP001499895">
    <property type="component" value="Unassembled WGS sequence"/>
</dbReference>
<feature type="chain" id="PRO_5047316533" description="ABC-2 type transport system permease protein" evidence="2">
    <location>
        <begin position="20"/>
        <end position="476"/>
    </location>
</feature>
<accession>A0ABN0ZTY1</accession>
<feature type="transmembrane region" description="Helical" evidence="1">
    <location>
        <begin position="89"/>
        <end position="110"/>
    </location>
</feature>
<keyword evidence="1" id="KW-0812">Transmembrane</keyword>
<sequence>MRRALPALFTLLTGALALAAARDALWRGPVVVPGPAVGWLLAQPVRRAAVLRPWFRLSAGLAVVPALLVAAGAAVVLRVMGLAPLGEALLALLPGAVCLPLLAVCVGMAVERRAALARWVRRGTPLAVVALMLLAGQVALAARGHRSGFLEGVELWSGPWGWAAQPVVAATGGSAPAWPAAVAALVLLTAAGLFQGHRDAARVPTSQLRRRAATAQTVASVMWTVELRAAKLALLDATGGGTVRRVRLRAPRSRYLVVAWRDLLALLRAPARVAKALMWLVCATGAAALGAESVGGRRDAGLLLALLLGYVAVGGLAEPARLETDDVRRAAWSPFRFRALMLQHAVVPAVAGALLAAVAAVPFAVAGAPWALVLMPVCAVPFAAAAVFGACRGPVRTNLMFTGVSTPAGDPGVFLFVAWYAAGLLASVGGLGLALHGALPHRPDGGGVLAVAAVAALLTVGLLLCAARSAGRLVRH</sequence>
<keyword evidence="1" id="KW-1133">Transmembrane helix</keyword>
<feature type="signal peptide" evidence="2">
    <location>
        <begin position="1"/>
        <end position="19"/>
    </location>
</feature>
<keyword evidence="2" id="KW-0732">Signal</keyword>
<feature type="transmembrane region" description="Helical" evidence="1">
    <location>
        <begin position="339"/>
        <end position="364"/>
    </location>
</feature>
<dbReference type="EMBL" id="BAAAHB010000017">
    <property type="protein sequence ID" value="GAA0458928.1"/>
    <property type="molecule type" value="Genomic_DNA"/>
</dbReference>
<keyword evidence="1" id="KW-0472">Membrane</keyword>
<feature type="transmembrane region" description="Helical" evidence="1">
    <location>
        <begin position="412"/>
        <end position="435"/>
    </location>
</feature>
<feature type="transmembrane region" description="Helical" evidence="1">
    <location>
        <begin position="300"/>
        <end position="318"/>
    </location>
</feature>
<feature type="transmembrane region" description="Helical" evidence="1">
    <location>
        <begin position="57"/>
        <end position="77"/>
    </location>
</feature>
<evidence type="ECO:0000256" key="1">
    <source>
        <dbReference type="SAM" id="Phobius"/>
    </source>
</evidence>
<organism evidence="3 4">
    <name type="scientific">Streptomyces stramineus</name>
    <dbReference type="NCBI Taxonomy" id="173861"/>
    <lineage>
        <taxon>Bacteria</taxon>
        <taxon>Bacillati</taxon>
        <taxon>Actinomycetota</taxon>
        <taxon>Actinomycetes</taxon>
        <taxon>Kitasatosporales</taxon>
        <taxon>Streptomycetaceae</taxon>
        <taxon>Streptomyces</taxon>
    </lineage>
</organism>
<feature type="transmembrane region" description="Helical" evidence="1">
    <location>
        <begin position="276"/>
        <end position="294"/>
    </location>
</feature>